<name>A0ABY7WWX1_9LACO</name>
<evidence type="ECO:0000313" key="1">
    <source>
        <dbReference type="EMBL" id="WDF83559.1"/>
    </source>
</evidence>
<sequence>MHEKRVFLSIDQQLSLLKQRGLLINDESRARRYLLTNNYYNIVNGYSKYFQSKPDVYIDGADFDEVCHLYFYDKEMKQILMNAILSAENHLKSVLAHRFAEAYPNQRYAYLDVGCYQEKAILSIVYTISKISWVIKRNRKHSGNPINYYVNKYDDVPMWVLVEFLDFGDIQSIISSLPLRIQNRIAKDMTGFLEDNLELNDLRIPPETLVSFIENIRETRNVCAHGNRLIDFNCRASAKYLNSLHDSAGISSDDERNTVYSVLVSLKCFLSRTEYCVLYNSLRKRTRTLQHRLHSVDINSITQHLGFPTDWQEKPLMEQTNQN</sequence>
<dbReference type="InterPro" id="IPR011664">
    <property type="entry name" value="Abi_system_AbiD/AbiF-like"/>
</dbReference>
<accession>A0ABY7WWX1</accession>
<evidence type="ECO:0000313" key="2">
    <source>
        <dbReference type="Proteomes" id="UP001220377"/>
    </source>
</evidence>
<keyword evidence="2" id="KW-1185">Reference proteome</keyword>
<organism evidence="1 2">
    <name type="scientific">Lacticaseibacillus pabuli</name>
    <dbReference type="NCBI Taxonomy" id="3025672"/>
    <lineage>
        <taxon>Bacteria</taxon>
        <taxon>Bacillati</taxon>
        <taxon>Bacillota</taxon>
        <taxon>Bacilli</taxon>
        <taxon>Lactobacillales</taxon>
        <taxon>Lactobacillaceae</taxon>
        <taxon>Lacticaseibacillus</taxon>
    </lineage>
</organism>
<dbReference type="PIRSF" id="PIRSF034934">
    <property type="entry name" value="AbiF_AbiD"/>
    <property type="match status" value="1"/>
</dbReference>
<dbReference type="RefSeq" id="WP_274261783.1">
    <property type="nucleotide sequence ID" value="NZ_CP117884.1"/>
</dbReference>
<dbReference type="InterPro" id="IPR017034">
    <property type="entry name" value="Abi_system_AbiD/AbiF"/>
</dbReference>
<gene>
    <name evidence="1" type="ORF">PQ472_04815</name>
</gene>
<dbReference type="EMBL" id="CP117884">
    <property type="protein sequence ID" value="WDF83559.1"/>
    <property type="molecule type" value="Genomic_DNA"/>
</dbReference>
<reference evidence="1 2" key="1">
    <citation type="submission" date="2023-02" db="EMBL/GenBank/DDBJ databases">
        <title>Genome sequence of Lacticaseibacillus sp. KACC 23028.</title>
        <authorList>
            <person name="Kim S."/>
            <person name="Heo J."/>
            <person name="Kwon S.-W."/>
        </authorList>
    </citation>
    <scope>NUCLEOTIDE SEQUENCE [LARGE SCALE GENOMIC DNA]</scope>
    <source>
        <strain evidence="1 2">KACC 23028</strain>
    </source>
</reference>
<dbReference type="Proteomes" id="UP001220377">
    <property type="component" value="Chromosome"/>
</dbReference>
<protein>
    <submittedName>
        <fullName evidence="1">Abi family protein</fullName>
    </submittedName>
</protein>
<dbReference type="Pfam" id="PF07751">
    <property type="entry name" value="Abi_2"/>
    <property type="match status" value="1"/>
</dbReference>
<proteinExistence type="predicted"/>